<organism evidence="20 21">
    <name type="scientific">Pukyongiella litopenaei</name>
    <dbReference type="NCBI Taxonomy" id="2605946"/>
    <lineage>
        <taxon>Bacteria</taxon>
        <taxon>Pseudomonadati</taxon>
        <taxon>Pseudomonadota</taxon>
        <taxon>Alphaproteobacteria</taxon>
        <taxon>Rhodobacterales</taxon>
        <taxon>Paracoccaceae</taxon>
        <taxon>Pukyongiella</taxon>
    </lineage>
</organism>
<feature type="transmembrane region" description="Helical" evidence="19">
    <location>
        <begin position="99"/>
        <end position="117"/>
    </location>
</feature>
<dbReference type="PROSITE" id="PS01315">
    <property type="entry name" value="CDS"/>
    <property type="match status" value="1"/>
</dbReference>
<evidence type="ECO:0000256" key="10">
    <source>
        <dbReference type="ARBA" id="ARBA00022679"/>
    </source>
</evidence>
<evidence type="ECO:0000256" key="7">
    <source>
        <dbReference type="ARBA" id="ARBA00019373"/>
    </source>
</evidence>
<keyword evidence="13 19" id="KW-1133">Transmembrane helix</keyword>
<comment type="pathway">
    <text evidence="3 18">Phospholipid metabolism; CDP-diacylglycerol biosynthesis; CDP-diacylglycerol from sn-glycerol 3-phosphate: step 3/3.</text>
</comment>
<dbReference type="InterPro" id="IPR000374">
    <property type="entry name" value="PC_trans"/>
</dbReference>
<dbReference type="KEGG" id="thas:C6Y53_16625"/>
<evidence type="ECO:0000256" key="15">
    <source>
        <dbReference type="ARBA" id="ARBA00023136"/>
    </source>
</evidence>
<feature type="transmembrane region" description="Helical" evidence="19">
    <location>
        <begin position="129"/>
        <end position="148"/>
    </location>
</feature>
<keyword evidence="10 18" id="KW-0808">Transferase</keyword>
<feature type="transmembrane region" description="Helical" evidence="19">
    <location>
        <begin position="191"/>
        <end position="209"/>
    </location>
</feature>
<feature type="transmembrane region" description="Helical" evidence="19">
    <location>
        <begin position="242"/>
        <end position="261"/>
    </location>
</feature>
<name>A0A2S0MVF4_9RHOB</name>
<keyword evidence="21" id="KW-1185">Reference proteome</keyword>
<dbReference type="RefSeq" id="WP_106474156.1">
    <property type="nucleotide sequence ID" value="NZ_CP027665.1"/>
</dbReference>
<evidence type="ECO:0000256" key="1">
    <source>
        <dbReference type="ARBA" id="ARBA00001698"/>
    </source>
</evidence>
<evidence type="ECO:0000313" key="21">
    <source>
        <dbReference type="Proteomes" id="UP000237655"/>
    </source>
</evidence>
<dbReference type="PANTHER" id="PTHR46382:SF1">
    <property type="entry name" value="PHOSPHATIDATE CYTIDYLYLTRANSFERASE"/>
    <property type="match status" value="1"/>
</dbReference>
<dbReference type="AlphaFoldDB" id="A0A2S0MVF4"/>
<keyword evidence="15 19" id="KW-0472">Membrane</keyword>
<evidence type="ECO:0000256" key="12">
    <source>
        <dbReference type="ARBA" id="ARBA00022695"/>
    </source>
</evidence>
<keyword evidence="17" id="KW-1208">Phospholipid metabolism</keyword>
<proteinExistence type="inferred from homology"/>
<evidence type="ECO:0000256" key="18">
    <source>
        <dbReference type="RuleBase" id="RU003938"/>
    </source>
</evidence>
<gene>
    <name evidence="20" type="ORF">C6Y53_16625</name>
</gene>
<dbReference type="EMBL" id="CP027665">
    <property type="protein sequence ID" value="AVO39852.1"/>
    <property type="molecule type" value="Genomic_DNA"/>
</dbReference>
<evidence type="ECO:0000256" key="2">
    <source>
        <dbReference type="ARBA" id="ARBA00004651"/>
    </source>
</evidence>
<evidence type="ECO:0000256" key="3">
    <source>
        <dbReference type="ARBA" id="ARBA00005119"/>
    </source>
</evidence>
<keyword evidence="8" id="KW-1003">Cell membrane</keyword>
<dbReference type="EC" id="2.7.7.41" evidence="6 18"/>
<comment type="similarity">
    <text evidence="5 18">Belongs to the CDS family.</text>
</comment>
<keyword evidence="14" id="KW-0443">Lipid metabolism</keyword>
<evidence type="ECO:0000256" key="6">
    <source>
        <dbReference type="ARBA" id="ARBA00012487"/>
    </source>
</evidence>
<dbReference type="GO" id="GO:0016024">
    <property type="term" value="P:CDP-diacylglycerol biosynthetic process"/>
    <property type="evidence" value="ECO:0007669"/>
    <property type="project" value="UniProtKB-UniPathway"/>
</dbReference>
<dbReference type="Pfam" id="PF01148">
    <property type="entry name" value="CTP_transf_1"/>
    <property type="match status" value="1"/>
</dbReference>
<evidence type="ECO:0000256" key="16">
    <source>
        <dbReference type="ARBA" id="ARBA00023209"/>
    </source>
</evidence>
<evidence type="ECO:0000256" key="5">
    <source>
        <dbReference type="ARBA" id="ARBA00010185"/>
    </source>
</evidence>
<keyword evidence="9" id="KW-0444">Lipid biosynthesis</keyword>
<dbReference type="GO" id="GO:0005886">
    <property type="term" value="C:plasma membrane"/>
    <property type="evidence" value="ECO:0007669"/>
    <property type="project" value="UniProtKB-SubCell"/>
</dbReference>
<feature type="transmembrane region" description="Helical" evidence="19">
    <location>
        <begin position="168"/>
        <end position="186"/>
    </location>
</feature>
<keyword evidence="12 18" id="KW-0548">Nucleotidyltransferase</keyword>
<comment type="catalytic activity">
    <reaction evidence="1 18">
        <text>a 1,2-diacyl-sn-glycero-3-phosphate + CTP + H(+) = a CDP-1,2-diacyl-sn-glycerol + diphosphate</text>
        <dbReference type="Rhea" id="RHEA:16229"/>
        <dbReference type="ChEBI" id="CHEBI:15378"/>
        <dbReference type="ChEBI" id="CHEBI:33019"/>
        <dbReference type="ChEBI" id="CHEBI:37563"/>
        <dbReference type="ChEBI" id="CHEBI:58332"/>
        <dbReference type="ChEBI" id="CHEBI:58608"/>
        <dbReference type="EC" id="2.7.7.41"/>
    </reaction>
</comment>
<reference evidence="21" key="1">
    <citation type="submission" date="2018-03" db="EMBL/GenBank/DDBJ databases">
        <title>Genomic analysis of the strain SH-1 isolated from shrimp intestine.</title>
        <authorList>
            <person name="Kim Y.-S."/>
            <person name="Kim S.-E."/>
            <person name="Kim K.-H."/>
        </authorList>
    </citation>
    <scope>NUCLEOTIDE SEQUENCE [LARGE SCALE GENOMIC DNA]</scope>
    <source>
        <strain evidence="21">SH-1</strain>
    </source>
</reference>
<sequence length="263" mass="27077">MSGEGRWSDLAARAGSAAVMVVIGLGAVMLGGHLFHVFVALVCGAMVWELARMLDPGSRSRAVMLGAMGAAALMLSLTIPALPAVAVLLVPALTGAALLGRWRLVFAGFAAGICLAGHEMMGLRDQFGWVWMLWLVLVVVASDILGYFAGKALGGPKFWPRISPKKTWSGTVAGWIGAALVGLVFARMQGLGAQLVVFSVIVGFAGQMGDIAESAVKRAVGVKDSSALIPGHGGLLDRFDGMLGASVFVFVVQASFGLPLGGG</sequence>
<keyword evidence="11 18" id="KW-0812">Transmembrane</keyword>
<dbReference type="UniPathway" id="UPA00557">
    <property type="reaction ID" value="UER00614"/>
</dbReference>
<evidence type="ECO:0000256" key="8">
    <source>
        <dbReference type="ARBA" id="ARBA00022475"/>
    </source>
</evidence>
<evidence type="ECO:0000256" key="11">
    <source>
        <dbReference type="ARBA" id="ARBA00022692"/>
    </source>
</evidence>
<protein>
    <recommendedName>
        <fullName evidence="7 18">Phosphatidate cytidylyltransferase</fullName>
        <ecNumber evidence="6 18">2.7.7.41</ecNumber>
    </recommendedName>
</protein>
<feature type="transmembrane region" description="Helical" evidence="19">
    <location>
        <begin position="63"/>
        <end position="93"/>
    </location>
</feature>
<evidence type="ECO:0000313" key="20">
    <source>
        <dbReference type="EMBL" id="AVO39852.1"/>
    </source>
</evidence>
<evidence type="ECO:0000256" key="17">
    <source>
        <dbReference type="ARBA" id="ARBA00023264"/>
    </source>
</evidence>
<evidence type="ECO:0000256" key="4">
    <source>
        <dbReference type="ARBA" id="ARBA00005189"/>
    </source>
</evidence>
<accession>A0A2S0MVF4</accession>
<evidence type="ECO:0000256" key="14">
    <source>
        <dbReference type="ARBA" id="ARBA00023098"/>
    </source>
</evidence>
<dbReference type="PANTHER" id="PTHR46382">
    <property type="entry name" value="PHOSPHATIDATE CYTIDYLYLTRANSFERASE"/>
    <property type="match status" value="1"/>
</dbReference>
<comment type="pathway">
    <text evidence="4">Lipid metabolism.</text>
</comment>
<dbReference type="Proteomes" id="UP000237655">
    <property type="component" value="Chromosome"/>
</dbReference>
<keyword evidence="16" id="KW-0594">Phospholipid biosynthesis</keyword>
<evidence type="ECO:0000256" key="9">
    <source>
        <dbReference type="ARBA" id="ARBA00022516"/>
    </source>
</evidence>
<dbReference type="GO" id="GO:0004605">
    <property type="term" value="F:phosphatidate cytidylyltransferase activity"/>
    <property type="evidence" value="ECO:0007669"/>
    <property type="project" value="UniProtKB-EC"/>
</dbReference>
<comment type="subcellular location">
    <subcellularLocation>
        <location evidence="2">Cell membrane</location>
        <topology evidence="2">Multi-pass membrane protein</topology>
    </subcellularLocation>
</comment>
<evidence type="ECO:0000256" key="19">
    <source>
        <dbReference type="SAM" id="Phobius"/>
    </source>
</evidence>
<evidence type="ECO:0000256" key="13">
    <source>
        <dbReference type="ARBA" id="ARBA00022989"/>
    </source>
</evidence>